<reference evidence="5 6" key="1">
    <citation type="submission" date="2018-09" db="EMBL/GenBank/DDBJ databases">
        <title>Draft genome sequence of Rhodopseudomonas palustris 2.1.18.</title>
        <authorList>
            <person name="Robertson S.L."/>
            <person name="Meyer T.E."/>
            <person name="Kyndt J.A."/>
        </authorList>
    </citation>
    <scope>NUCLEOTIDE SEQUENCE [LARGE SCALE GENOMIC DNA]</scope>
    <source>
        <strain evidence="5 6">2.1.18</strain>
    </source>
</reference>
<sequence length="395" mass="41931">MLRLKRSLPLIAAALALLPLPAAAQSPGVTATEVTVGAVGPLTGATSFMGVPGRDGMQLAIEQINQAGGINGRKLKLNFEHAFTPAESVAAAKKLVESDGVFLLVLASGSTGAAAAADYVREKGIPTYNLFGATPIIRTPFAANVFHSAMPSSADSAQALVDRVFQANPKAKKIGLLIGTYAFPQANKAAVMPILGKLPVETVVEEFDQGARDFTSQLIKFARDRVDAVIVLGSFAEAGFAMKQAPEKGLSDVVWVLDGSAVNDAIVPILGEKNPPNVWGYSNTPFFPAQAVPAMKQFRDAWIQRFGQPPQGRPNIYDLVAYGGTYVLAQAIKNAGQDLTWKSLIASWSNLKDAKPSKLGGADVIYPESFSETDHQGNRVMGRAKIKDGIWQVVD</sequence>
<evidence type="ECO:0000313" key="5">
    <source>
        <dbReference type="EMBL" id="RJF69501.1"/>
    </source>
</evidence>
<dbReference type="AlphaFoldDB" id="A0A418V106"/>
<name>A0A418V106_RHOPL</name>
<accession>A0A418V106</accession>
<feature type="domain" description="Leucine-binding protein" evidence="4">
    <location>
        <begin position="33"/>
        <end position="388"/>
    </location>
</feature>
<keyword evidence="2 3" id="KW-0732">Signal</keyword>
<evidence type="ECO:0000259" key="4">
    <source>
        <dbReference type="Pfam" id="PF13458"/>
    </source>
</evidence>
<protein>
    <recommendedName>
        <fullName evidence="4">Leucine-binding protein domain-containing protein</fullName>
    </recommendedName>
</protein>
<dbReference type="InterPro" id="IPR028081">
    <property type="entry name" value="Leu-bd"/>
</dbReference>
<dbReference type="Gene3D" id="3.40.50.2300">
    <property type="match status" value="2"/>
</dbReference>
<comment type="caution">
    <text evidence="5">The sequence shown here is derived from an EMBL/GenBank/DDBJ whole genome shotgun (WGS) entry which is preliminary data.</text>
</comment>
<dbReference type="EMBL" id="QYYD01000023">
    <property type="protein sequence ID" value="RJF69501.1"/>
    <property type="molecule type" value="Genomic_DNA"/>
</dbReference>
<gene>
    <name evidence="5" type="ORF">D4Q52_20295</name>
</gene>
<dbReference type="OrthoDB" id="9791590at2"/>
<evidence type="ECO:0000256" key="2">
    <source>
        <dbReference type="ARBA" id="ARBA00022729"/>
    </source>
</evidence>
<dbReference type="SUPFAM" id="SSF53822">
    <property type="entry name" value="Periplasmic binding protein-like I"/>
    <property type="match status" value="1"/>
</dbReference>
<dbReference type="Pfam" id="PF13458">
    <property type="entry name" value="Peripla_BP_6"/>
    <property type="match status" value="1"/>
</dbReference>
<evidence type="ECO:0000256" key="3">
    <source>
        <dbReference type="SAM" id="SignalP"/>
    </source>
</evidence>
<dbReference type="Proteomes" id="UP000285523">
    <property type="component" value="Unassembled WGS sequence"/>
</dbReference>
<feature type="signal peptide" evidence="3">
    <location>
        <begin position="1"/>
        <end position="24"/>
    </location>
</feature>
<organism evidence="5 6">
    <name type="scientific">Rhodopseudomonas palustris</name>
    <dbReference type="NCBI Taxonomy" id="1076"/>
    <lineage>
        <taxon>Bacteria</taxon>
        <taxon>Pseudomonadati</taxon>
        <taxon>Pseudomonadota</taxon>
        <taxon>Alphaproteobacteria</taxon>
        <taxon>Hyphomicrobiales</taxon>
        <taxon>Nitrobacteraceae</taxon>
        <taxon>Rhodopseudomonas</taxon>
    </lineage>
</organism>
<comment type="similarity">
    <text evidence="1">Belongs to the leucine-binding protein family.</text>
</comment>
<evidence type="ECO:0000313" key="6">
    <source>
        <dbReference type="Proteomes" id="UP000285523"/>
    </source>
</evidence>
<dbReference type="InterPro" id="IPR028082">
    <property type="entry name" value="Peripla_BP_I"/>
</dbReference>
<dbReference type="PANTHER" id="PTHR47235">
    <property type="entry name" value="BLR6548 PROTEIN"/>
    <property type="match status" value="1"/>
</dbReference>
<proteinExistence type="inferred from homology"/>
<evidence type="ECO:0000256" key="1">
    <source>
        <dbReference type="ARBA" id="ARBA00010062"/>
    </source>
</evidence>
<dbReference type="PANTHER" id="PTHR47235:SF1">
    <property type="entry name" value="BLR6548 PROTEIN"/>
    <property type="match status" value="1"/>
</dbReference>
<feature type="chain" id="PRO_5019533937" description="Leucine-binding protein domain-containing protein" evidence="3">
    <location>
        <begin position="25"/>
        <end position="395"/>
    </location>
</feature>